<gene>
    <name evidence="2" type="ORF">RUM43_010071</name>
</gene>
<reference evidence="2 3" key="1">
    <citation type="submission" date="2023-10" db="EMBL/GenBank/DDBJ databases">
        <title>Genomes of two closely related lineages of the louse Polyplax serrata with different host specificities.</title>
        <authorList>
            <person name="Martinu J."/>
            <person name="Tarabai H."/>
            <person name="Stefka J."/>
            <person name="Hypsa V."/>
        </authorList>
    </citation>
    <scope>NUCLEOTIDE SEQUENCE [LARGE SCALE GENOMIC DNA]</scope>
    <source>
        <strain evidence="2">HR10_N</strain>
    </source>
</reference>
<proteinExistence type="predicted"/>
<feature type="region of interest" description="Disordered" evidence="1">
    <location>
        <begin position="65"/>
        <end position="88"/>
    </location>
</feature>
<evidence type="ECO:0000313" key="2">
    <source>
        <dbReference type="EMBL" id="KAK6636410.1"/>
    </source>
</evidence>
<organism evidence="2 3">
    <name type="scientific">Polyplax serrata</name>
    <name type="common">Common mouse louse</name>
    <dbReference type="NCBI Taxonomy" id="468196"/>
    <lineage>
        <taxon>Eukaryota</taxon>
        <taxon>Metazoa</taxon>
        <taxon>Ecdysozoa</taxon>
        <taxon>Arthropoda</taxon>
        <taxon>Hexapoda</taxon>
        <taxon>Insecta</taxon>
        <taxon>Pterygota</taxon>
        <taxon>Neoptera</taxon>
        <taxon>Paraneoptera</taxon>
        <taxon>Psocodea</taxon>
        <taxon>Troctomorpha</taxon>
        <taxon>Phthiraptera</taxon>
        <taxon>Anoplura</taxon>
        <taxon>Polyplacidae</taxon>
        <taxon>Polyplax</taxon>
    </lineage>
</organism>
<dbReference type="Proteomes" id="UP001372834">
    <property type="component" value="Unassembled WGS sequence"/>
</dbReference>
<dbReference type="EMBL" id="JAWJWE010000004">
    <property type="protein sequence ID" value="KAK6636410.1"/>
    <property type="molecule type" value="Genomic_DNA"/>
</dbReference>
<sequence length="695" mass="78627">MYYFEVCEIGRESVKSVNASILAALIKELVNRYERSNKSKLQPRKFYIRCSDKLEFSPKKYKKIGDDEGFESDGNEEDSLSGDLSNEDAQSTTSSCCLVEDHVFKSAGKQDLIRLNSYGKDLTSLVSIIGSIDSANSSGSSDTDEIEVHSLTPSPTTQSKKILLQNKREYFFKEAEYDNTIKKQTKTKKEEYPISDVIFCHTEPKYPTVIAWVIKKPQSDFGSRLGATGVENFSKIENCLEVVVIKCKNADNLRELCSNYQEYSRRTKLDNYKSIKRKTDTGQQKKLISLTLPTDSKDVKVSLSDMKIANSSLIKASELSILNPKIITSFKNDLKNSVSLNSLIKAEKNQTSLGSAGKTSLVINGTLQSSVKKTQSLLNISKTWESDTKSTLLKENSLDVGDQFNLVQRTDQNGVTHLEVTKTRENKATAPDRFTTKSKLRKEIEGVILTDVESYAKKEHIRQRNGPDETDSKHKIYDCPPIRPERRKYVRKKNAAPPPPVTATITEPKTASIPQLSTSTLREKPKNGFFLSPQNNENQVKKEHKVLRSPFMEVQLWRNQNARDAGMKTWKSDGRGRHMTKYEDKSLNKRRSASAGRLAKKAPMAYRYIYLTNDYRESPPVKRGLPSKIREVGGNLTNSIHSLTRRNSFDDVITYNDNNKSNLKSVIKKNKKINDKYCEPKKVTFSAFATVQVVD</sequence>
<feature type="compositionally biased region" description="Acidic residues" evidence="1">
    <location>
        <begin position="67"/>
        <end position="80"/>
    </location>
</feature>
<accession>A0AAN8P8B3</accession>
<feature type="region of interest" description="Disordered" evidence="1">
    <location>
        <begin position="134"/>
        <end position="153"/>
    </location>
</feature>
<feature type="compositionally biased region" description="Basic and acidic residues" evidence="1">
    <location>
        <begin position="465"/>
        <end position="477"/>
    </location>
</feature>
<evidence type="ECO:0000256" key="1">
    <source>
        <dbReference type="SAM" id="MobiDB-lite"/>
    </source>
</evidence>
<evidence type="ECO:0000313" key="3">
    <source>
        <dbReference type="Proteomes" id="UP001372834"/>
    </source>
</evidence>
<comment type="caution">
    <text evidence="2">The sequence shown here is derived from an EMBL/GenBank/DDBJ whole genome shotgun (WGS) entry which is preliminary data.</text>
</comment>
<dbReference type="AlphaFoldDB" id="A0AAN8P8B3"/>
<name>A0AAN8P8B3_POLSC</name>
<feature type="region of interest" description="Disordered" evidence="1">
    <location>
        <begin position="459"/>
        <end position="480"/>
    </location>
</feature>
<protein>
    <submittedName>
        <fullName evidence="2">Uncharacterized protein</fullName>
    </submittedName>
</protein>